<sequence length="44" mass="5173">MKKLLNKKYQDRNEKINRKLAGHKSTATKIYNQKIKQLLNTKGS</sequence>
<proteinExistence type="predicted"/>
<name>X1Q1V3_9ZZZZ</name>
<feature type="region of interest" description="Disordered" evidence="1">
    <location>
        <begin position="1"/>
        <end position="22"/>
    </location>
</feature>
<evidence type="ECO:0000256" key="1">
    <source>
        <dbReference type="SAM" id="MobiDB-lite"/>
    </source>
</evidence>
<protein>
    <submittedName>
        <fullName evidence="2">Uncharacterized protein</fullName>
    </submittedName>
</protein>
<dbReference type="AlphaFoldDB" id="X1Q1V3"/>
<evidence type="ECO:0000313" key="2">
    <source>
        <dbReference type="EMBL" id="GAI62203.1"/>
    </source>
</evidence>
<dbReference type="EMBL" id="BARW01000289">
    <property type="protein sequence ID" value="GAI62203.1"/>
    <property type="molecule type" value="Genomic_DNA"/>
</dbReference>
<reference evidence="2" key="1">
    <citation type="journal article" date="2014" name="Front. Microbiol.">
        <title>High frequency of phylogenetically diverse reductive dehalogenase-homologous genes in deep subseafloor sedimentary metagenomes.</title>
        <authorList>
            <person name="Kawai M."/>
            <person name="Futagami T."/>
            <person name="Toyoda A."/>
            <person name="Takaki Y."/>
            <person name="Nishi S."/>
            <person name="Hori S."/>
            <person name="Arai W."/>
            <person name="Tsubouchi T."/>
            <person name="Morono Y."/>
            <person name="Uchiyama I."/>
            <person name="Ito T."/>
            <person name="Fujiyama A."/>
            <person name="Inagaki F."/>
            <person name="Takami H."/>
        </authorList>
    </citation>
    <scope>NUCLEOTIDE SEQUENCE</scope>
    <source>
        <strain evidence="2">Expedition CK06-06</strain>
    </source>
</reference>
<comment type="caution">
    <text evidence="2">The sequence shown here is derived from an EMBL/GenBank/DDBJ whole genome shotgun (WGS) entry which is preliminary data.</text>
</comment>
<gene>
    <name evidence="2" type="ORF">S12H4_01453</name>
</gene>
<organism evidence="2">
    <name type="scientific">marine sediment metagenome</name>
    <dbReference type="NCBI Taxonomy" id="412755"/>
    <lineage>
        <taxon>unclassified sequences</taxon>
        <taxon>metagenomes</taxon>
        <taxon>ecological metagenomes</taxon>
    </lineage>
</organism>
<feature type="compositionally biased region" description="Basic and acidic residues" evidence="1">
    <location>
        <begin position="8"/>
        <end position="17"/>
    </location>
</feature>
<accession>X1Q1V3</accession>